<dbReference type="Proteomes" id="UP000192277">
    <property type="component" value="Unassembled WGS sequence"/>
</dbReference>
<organism evidence="2 3">
    <name type="scientific">Niastella koreensis</name>
    <dbReference type="NCBI Taxonomy" id="354356"/>
    <lineage>
        <taxon>Bacteria</taxon>
        <taxon>Pseudomonadati</taxon>
        <taxon>Bacteroidota</taxon>
        <taxon>Chitinophagia</taxon>
        <taxon>Chitinophagales</taxon>
        <taxon>Chitinophagaceae</taxon>
        <taxon>Niastella</taxon>
    </lineage>
</organism>
<protein>
    <recommendedName>
        <fullName evidence="4">BRCT domain-containing protein</fullName>
    </recommendedName>
</protein>
<evidence type="ECO:0008006" key="4">
    <source>
        <dbReference type="Google" id="ProtNLM"/>
    </source>
</evidence>
<comment type="caution">
    <text evidence="2">The sequence shown here is derived from an EMBL/GenBank/DDBJ whole genome shotgun (WGS) entry which is preliminary data.</text>
</comment>
<gene>
    <name evidence="2" type="ORF">A4D02_30730</name>
</gene>
<dbReference type="EMBL" id="LWBO01000013">
    <property type="protein sequence ID" value="OQP47700.1"/>
    <property type="molecule type" value="Genomic_DNA"/>
</dbReference>
<evidence type="ECO:0000256" key="1">
    <source>
        <dbReference type="SAM" id="MobiDB-lite"/>
    </source>
</evidence>
<evidence type="ECO:0000313" key="2">
    <source>
        <dbReference type="EMBL" id="OQP47700.1"/>
    </source>
</evidence>
<proteinExistence type="predicted"/>
<feature type="region of interest" description="Disordered" evidence="1">
    <location>
        <begin position="12"/>
        <end position="35"/>
    </location>
</feature>
<accession>A0ABX3NUZ3</accession>
<name>A0ABX3NUZ3_9BACT</name>
<sequence>MHLQFFTRKFLSHGKAKKDRRTNEHPAKNNPSANGTMIYINASPSIDTVMNKVEQAGGKIIGSIAYYLRFP</sequence>
<reference evidence="2 3" key="1">
    <citation type="submission" date="2016-04" db="EMBL/GenBank/DDBJ databases">
        <authorList>
            <person name="Chen L."/>
            <person name="Zhuang W."/>
            <person name="Wang G."/>
        </authorList>
    </citation>
    <scope>NUCLEOTIDE SEQUENCE [LARGE SCALE GENOMIC DNA]</scope>
    <source>
        <strain evidence="3">GR20</strain>
    </source>
</reference>
<keyword evidence="3" id="KW-1185">Reference proteome</keyword>
<evidence type="ECO:0000313" key="3">
    <source>
        <dbReference type="Proteomes" id="UP000192277"/>
    </source>
</evidence>